<dbReference type="SUPFAM" id="SSF57756">
    <property type="entry name" value="Retrovirus zinc finger-like domains"/>
    <property type="match status" value="1"/>
</dbReference>
<feature type="compositionally biased region" description="Basic and acidic residues" evidence="1">
    <location>
        <begin position="73"/>
        <end position="83"/>
    </location>
</feature>
<dbReference type="AlphaFoldDB" id="A0ABD1DZA0"/>
<feature type="domain" description="CCHC-type" evidence="2">
    <location>
        <begin position="25"/>
        <end position="43"/>
    </location>
</feature>
<protein>
    <recommendedName>
        <fullName evidence="2">CCHC-type domain-containing protein</fullName>
    </recommendedName>
</protein>
<dbReference type="SMART" id="SM00343">
    <property type="entry name" value="ZnF_C2HC"/>
    <property type="match status" value="2"/>
</dbReference>
<organism evidence="3 4">
    <name type="scientific">Hypothenemus hampei</name>
    <name type="common">Coffee berry borer</name>
    <dbReference type="NCBI Taxonomy" id="57062"/>
    <lineage>
        <taxon>Eukaryota</taxon>
        <taxon>Metazoa</taxon>
        <taxon>Ecdysozoa</taxon>
        <taxon>Arthropoda</taxon>
        <taxon>Hexapoda</taxon>
        <taxon>Insecta</taxon>
        <taxon>Pterygota</taxon>
        <taxon>Neoptera</taxon>
        <taxon>Endopterygota</taxon>
        <taxon>Coleoptera</taxon>
        <taxon>Polyphaga</taxon>
        <taxon>Cucujiformia</taxon>
        <taxon>Curculionidae</taxon>
        <taxon>Scolytinae</taxon>
        <taxon>Hypothenemus</taxon>
    </lineage>
</organism>
<dbReference type="Proteomes" id="UP001566132">
    <property type="component" value="Unassembled WGS sequence"/>
</dbReference>
<dbReference type="EMBL" id="JBDJPC010000023">
    <property type="protein sequence ID" value="KAL1487650.1"/>
    <property type="molecule type" value="Genomic_DNA"/>
</dbReference>
<evidence type="ECO:0000313" key="3">
    <source>
        <dbReference type="EMBL" id="KAL1487650.1"/>
    </source>
</evidence>
<gene>
    <name evidence="3" type="ORF">ABEB36_015694</name>
</gene>
<proteinExistence type="predicted"/>
<feature type="compositionally biased region" description="Polar residues" evidence="1">
    <location>
        <begin position="101"/>
        <end position="123"/>
    </location>
</feature>
<feature type="domain" description="CCHC-type" evidence="2">
    <location>
        <begin position="6"/>
        <end position="22"/>
    </location>
</feature>
<comment type="caution">
    <text evidence="3">The sequence shown here is derived from an EMBL/GenBank/DDBJ whole genome shotgun (WGS) entry which is preliminary data.</text>
</comment>
<evidence type="ECO:0000256" key="1">
    <source>
        <dbReference type="SAM" id="MobiDB-lite"/>
    </source>
</evidence>
<accession>A0ABD1DZA0</accession>
<evidence type="ECO:0000313" key="4">
    <source>
        <dbReference type="Proteomes" id="UP001566132"/>
    </source>
</evidence>
<dbReference type="Gene3D" id="4.10.60.10">
    <property type="entry name" value="Zinc finger, CCHC-type"/>
    <property type="match status" value="1"/>
</dbReference>
<reference evidence="3 4" key="1">
    <citation type="submission" date="2024-05" db="EMBL/GenBank/DDBJ databases">
        <title>Genetic variation in Jamaican populations of the coffee berry borer (Hypothenemus hampei).</title>
        <authorList>
            <person name="Errbii M."/>
            <person name="Myrie A."/>
        </authorList>
    </citation>
    <scope>NUCLEOTIDE SEQUENCE [LARGE SCALE GENOMIC DNA]</scope>
    <source>
        <strain evidence="3">JA-Hopewell-2020-01-JO</strain>
        <tissue evidence="3">Whole body</tissue>
    </source>
</reference>
<feature type="region of interest" description="Disordered" evidence="1">
    <location>
        <begin position="59"/>
        <end position="129"/>
    </location>
</feature>
<keyword evidence="4" id="KW-1185">Reference proteome</keyword>
<name>A0ABD1DZA0_HYPHA</name>
<evidence type="ECO:0000259" key="2">
    <source>
        <dbReference type="SMART" id="SM00343"/>
    </source>
</evidence>
<dbReference type="InterPro" id="IPR036875">
    <property type="entry name" value="Znf_CCHC_sf"/>
</dbReference>
<sequence length="129" mass="14586">MNVKGKCLRCLETGHSAKTCKNQPTCYECEKAGHRAGSMMCTIYKNLVNQGRQQMIAVERQRKARERQQSSGRDNKQTLTHDQESDEAGSITEAESKAETGQRTNQALIRQESNFSNFSTDSLNRQDKI</sequence>
<dbReference type="InterPro" id="IPR001878">
    <property type="entry name" value="Znf_CCHC"/>
</dbReference>